<dbReference type="InterPro" id="IPR012334">
    <property type="entry name" value="Pectin_lyas_fold"/>
</dbReference>
<reference evidence="2 3" key="1">
    <citation type="submission" date="2018-02" db="EMBL/GenBank/DDBJ databases">
        <title>Acinetobacter baumanii whole genome sequence.</title>
        <authorList>
            <person name="Qasim Z.J."/>
        </authorList>
    </citation>
    <scope>NUCLEOTIDE SEQUENCE [LARGE SCALE GENOMIC DNA]</scope>
    <source>
        <strain evidence="2 3">ZQ8</strain>
    </source>
</reference>
<dbReference type="RefSeq" id="WP_000218631.1">
    <property type="nucleotide sequence ID" value="NZ_PHJU02000027.1"/>
</dbReference>
<dbReference type="Pfam" id="PF22442">
    <property type="entry name" value="Gp49_Pectate_lyase_like"/>
    <property type="match status" value="1"/>
</dbReference>
<gene>
    <name evidence="2" type="ORF">CV954_012630</name>
</gene>
<dbReference type="AlphaFoldDB" id="A0AA45B769"/>
<protein>
    <recommendedName>
        <fullName evidence="1">Gp49 pectin lyase-like domain-containing protein</fullName>
    </recommendedName>
</protein>
<dbReference type="InterPro" id="IPR054136">
    <property type="entry name" value="Gp49_pectate_lyase-like"/>
</dbReference>
<feature type="domain" description="Gp49 pectin lyase-like" evidence="1">
    <location>
        <begin position="416"/>
        <end position="574"/>
    </location>
</feature>
<sequence>MTVSISERLSPLYEGNGINTRFDFTFRVFDQEDANGVSVKHQVGADFENVDESLYTVTINPDNLGGYVNFLTAPEVGFEFYIAGETPVDQLLDITNYDNFYPDAIERSLDKLTAILQEWAHSLGFEKLSREKALELLNLALQDQIRDQGLALDQIDAFAQDLANRLQTIVVERGWLAELIAYDGGNQKQFNDFQKNLNLTIINYVNPKMFGAKGDDITDDAQAIRDCFNFMVANKATLNDPSYSKYRYNSNILVSAPNQKLVINGNCQFISENNYITFSGTKEQLGYVSFTAAKNSKTITLNQNAVLNKGDLIAIHNSRISSLSTHRDYYYDGEYKTVEASTGNVITLESMLETSYPSGIEDKVWKVNPIILDVRGVKFISSGLSAIKVSLTAYSYFDFNSENPSTSFGAQNSFNLDRAYSSYVAGGRHVKTNLSGSGTDYGIIIGNSQDVLVEADYVYGARHGCAIGGDDTDMAVPNRRVYGEKMTIENSPASLLHAADMHGNTIDCHYRDNYIKGRISLSGRNPKSINNKIHVHPGDIRVPIGLSELIGGRAESINDEVVTSGGASYVLGWLASSTIPKSSEPTTLVLQDIKFEGNPNMIGVLAAFNLPVSSNLIIDGFELVGSAPIFDRLLNYSAGTSAVKPSFIQITRPKYAVPDTIILISGDAGLVGVAKQVFPSSGTTQNNGSWIRNSDGTMECTFRVTATQPITTVATGGYKSADIQWTYPKPFVVAPPRLTTMIFDNATVQVKATSAGSSSAQLYSFSNVSISSAGINFDVTAKGRFLY</sequence>
<name>A0AA45B769_ACIBA</name>
<evidence type="ECO:0000313" key="2">
    <source>
        <dbReference type="EMBL" id="PQL82415.1"/>
    </source>
</evidence>
<comment type="caution">
    <text evidence="2">The sequence shown here is derived from an EMBL/GenBank/DDBJ whole genome shotgun (WGS) entry which is preliminary data.</text>
</comment>
<proteinExistence type="predicted"/>
<organism evidence="2 3">
    <name type="scientific">Acinetobacter baumannii</name>
    <dbReference type="NCBI Taxonomy" id="470"/>
    <lineage>
        <taxon>Bacteria</taxon>
        <taxon>Pseudomonadati</taxon>
        <taxon>Pseudomonadota</taxon>
        <taxon>Gammaproteobacteria</taxon>
        <taxon>Moraxellales</taxon>
        <taxon>Moraxellaceae</taxon>
        <taxon>Acinetobacter</taxon>
        <taxon>Acinetobacter calcoaceticus/baumannii complex</taxon>
    </lineage>
</organism>
<dbReference type="EMBL" id="PHJU02000027">
    <property type="protein sequence ID" value="PQL82415.1"/>
    <property type="molecule type" value="Genomic_DNA"/>
</dbReference>
<dbReference type="Gene3D" id="2.160.20.10">
    <property type="entry name" value="Single-stranded right-handed beta-helix, Pectin lyase-like"/>
    <property type="match status" value="1"/>
</dbReference>
<dbReference type="Proteomes" id="UP000233757">
    <property type="component" value="Unassembled WGS sequence"/>
</dbReference>
<evidence type="ECO:0000313" key="3">
    <source>
        <dbReference type="Proteomes" id="UP000233757"/>
    </source>
</evidence>
<accession>A0AA45B769</accession>
<evidence type="ECO:0000259" key="1">
    <source>
        <dbReference type="Pfam" id="PF22442"/>
    </source>
</evidence>